<evidence type="ECO:0000256" key="2">
    <source>
        <dbReference type="SAM" id="Phobius"/>
    </source>
</evidence>
<sequence>MSEPPLPPRRGPAETGWWRRNLVALIALLPVAGLALWSVTDGYRSQRAQTPHQQLRAAPGEQLRLPSATLRLVAVRPMPSDRAGGAGAGAPGKNGAAVQVSVPGAQVWQLELESTASGPTCGVTLADASGQRFGANPDELDGFGTVGCAAAVDPELADPAPAASPGSGTATSSDAAAGGNPVQQASFLLPAGVRPAEVVIDYPSNAPYVGVLSIAQPAG</sequence>
<gene>
    <name evidence="3" type="ORF">HKD39_10475</name>
</gene>
<dbReference type="AlphaFoldDB" id="A0A849A986"/>
<reference evidence="3 4" key="1">
    <citation type="submission" date="2020-05" db="EMBL/GenBank/DDBJ databases">
        <title>Nakamurella sp. DB0629 isolated from air conditioner.</title>
        <authorList>
            <person name="Kim D.H."/>
            <person name="Kim D.-U."/>
        </authorList>
    </citation>
    <scope>NUCLEOTIDE SEQUENCE [LARGE SCALE GENOMIC DNA]</scope>
    <source>
        <strain evidence="3 4">DB0629</strain>
    </source>
</reference>
<feature type="transmembrane region" description="Helical" evidence="2">
    <location>
        <begin position="20"/>
        <end position="39"/>
    </location>
</feature>
<protein>
    <submittedName>
        <fullName evidence="3">Uncharacterized protein</fullName>
    </submittedName>
</protein>
<keyword evidence="2" id="KW-0472">Membrane</keyword>
<feature type="compositionally biased region" description="Low complexity" evidence="1">
    <location>
        <begin position="157"/>
        <end position="178"/>
    </location>
</feature>
<keyword evidence="4" id="KW-1185">Reference proteome</keyword>
<evidence type="ECO:0000313" key="3">
    <source>
        <dbReference type="EMBL" id="NNG36133.1"/>
    </source>
</evidence>
<feature type="region of interest" description="Disordered" evidence="1">
    <location>
        <begin position="156"/>
        <end position="178"/>
    </location>
</feature>
<keyword evidence="2" id="KW-1133">Transmembrane helix</keyword>
<evidence type="ECO:0000256" key="1">
    <source>
        <dbReference type="SAM" id="MobiDB-lite"/>
    </source>
</evidence>
<proteinExistence type="predicted"/>
<dbReference type="Proteomes" id="UP000562984">
    <property type="component" value="Unassembled WGS sequence"/>
</dbReference>
<keyword evidence="2" id="KW-0812">Transmembrane</keyword>
<dbReference type="EMBL" id="JABEND010000005">
    <property type="protein sequence ID" value="NNG36133.1"/>
    <property type="molecule type" value="Genomic_DNA"/>
</dbReference>
<accession>A0A849A986</accession>
<dbReference type="RefSeq" id="WP_171199817.1">
    <property type="nucleotide sequence ID" value="NZ_JABEND010000005.1"/>
</dbReference>
<name>A0A849A986_9ACTN</name>
<evidence type="ECO:0000313" key="4">
    <source>
        <dbReference type="Proteomes" id="UP000562984"/>
    </source>
</evidence>
<organism evidence="3 4">
    <name type="scientific">Nakamurella aerolata</name>
    <dbReference type="NCBI Taxonomy" id="1656892"/>
    <lineage>
        <taxon>Bacteria</taxon>
        <taxon>Bacillati</taxon>
        <taxon>Actinomycetota</taxon>
        <taxon>Actinomycetes</taxon>
        <taxon>Nakamurellales</taxon>
        <taxon>Nakamurellaceae</taxon>
        <taxon>Nakamurella</taxon>
    </lineage>
</organism>
<comment type="caution">
    <text evidence="3">The sequence shown here is derived from an EMBL/GenBank/DDBJ whole genome shotgun (WGS) entry which is preliminary data.</text>
</comment>